<keyword evidence="8" id="KW-0249">Electron transport</keyword>
<dbReference type="GO" id="GO:0046872">
    <property type="term" value="F:metal ion binding"/>
    <property type="evidence" value="ECO:0007669"/>
    <property type="project" value="UniProtKB-KW"/>
</dbReference>
<dbReference type="GO" id="GO:0005886">
    <property type="term" value="C:plasma membrane"/>
    <property type="evidence" value="ECO:0007669"/>
    <property type="project" value="UniProtKB-SubCell"/>
</dbReference>
<dbReference type="SUPFAM" id="SSF81342">
    <property type="entry name" value="Transmembrane di-heme cytochromes"/>
    <property type="match status" value="1"/>
</dbReference>
<evidence type="ECO:0000313" key="15">
    <source>
        <dbReference type="EMBL" id="AKO66477.1"/>
    </source>
</evidence>
<comment type="similarity">
    <text evidence="12">Belongs to the cytochrome b561 family.</text>
</comment>
<evidence type="ECO:0000256" key="3">
    <source>
        <dbReference type="ARBA" id="ARBA00022448"/>
    </source>
</evidence>
<evidence type="ECO:0000256" key="7">
    <source>
        <dbReference type="ARBA" id="ARBA00022723"/>
    </source>
</evidence>
<evidence type="ECO:0000256" key="4">
    <source>
        <dbReference type="ARBA" id="ARBA00022475"/>
    </source>
</evidence>
<reference evidence="15 16" key="1">
    <citation type="submission" date="2015-03" db="EMBL/GenBank/DDBJ databases">
        <title>Comparative analysis of the OM43 clade including a novel species from Red Sea uncovers genomic and metabolic diversity among marine methylotrophs.</title>
        <authorList>
            <person name="Jimenez-Infante F."/>
            <person name="Ngugi D.K."/>
            <person name="Vinu M."/>
            <person name="Alam I."/>
            <person name="Kamau A."/>
            <person name="Blom J."/>
            <person name="Bajic V.B."/>
            <person name="Stingl U."/>
        </authorList>
    </citation>
    <scope>NUCLEOTIDE SEQUENCE [LARGE SCALE GENOMIC DNA]</scope>
    <source>
        <strain evidence="15 16">MBRSH7</strain>
    </source>
</reference>
<evidence type="ECO:0000256" key="6">
    <source>
        <dbReference type="ARBA" id="ARBA00022692"/>
    </source>
</evidence>
<comment type="subcellular location">
    <subcellularLocation>
        <location evidence="2">Cell membrane</location>
        <topology evidence="2">Multi-pass membrane protein</topology>
    </subcellularLocation>
</comment>
<evidence type="ECO:0000256" key="10">
    <source>
        <dbReference type="ARBA" id="ARBA00023004"/>
    </source>
</evidence>
<evidence type="ECO:0000259" key="14">
    <source>
        <dbReference type="Pfam" id="PF01292"/>
    </source>
</evidence>
<evidence type="ECO:0000256" key="1">
    <source>
        <dbReference type="ARBA" id="ARBA00001970"/>
    </source>
</evidence>
<keyword evidence="9 13" id="KW-1133">Transmembrane helix</keyword>
<keyword evidence="7" id="KW-0479">Metal-binding</keyword>
<dbReference type="Pfam" id="PF01292">
    <property type="entry name" value="Ni_hydr_CYTB"/>
    <property type="match status" value="1"/>
</dbReference>
<keyword evidence="10" id="KW-0408">Iron</keyword>
<keyword evidence="5" id="KW-0349">Heme</keyword>
<keyword evidence="3" id="KW-0813">Transport</keyword>
<evidence type="ECO:0000256" key="13">
    <source>
        <dbReference type="SAM" id="Phobius"/>
    </source>
</evidence>
<evidence type="ECO:0000256" key="9">
    <source>
        <dbReference type="ARBA" id="ARBA00022989"/>
    </source>
</evidence>
<dbReference type="GO" id="GO:0022904">
    <property type="term" value="P:respiratory electron transport chain"/>
    <property type="evidence" value="ECO:0007669"/>
    <property type="project" value="InterPro"/>
</dbReference>
<evidence type="ECO:0000313" key="16">
    <source>
        <dbReference type="Proteomes" id="UP000066549"/>
    </source>
</evidence>
<keyword evidence="11 13" id="KW-0472">Membrane</keyword>
<evidence type="ECO:0000256" key="2">
    <source>
        <dbReference type="ARBA" id="ARBA00004651"/>
    </source>
</evidence>
<keyword evidence="16" id="KW-1185">Reference proteome</keyword>
<evidence type="ECO:0000256" key="5">
    <source>
        <dbReference type="ARBA" id="ARBA00022617"/>
    </source>
</evidence>
<feature type="transmembrane region" description="Helical" evidence="13">
    <location>
        <begin position="97"/>
        <end position="121"/>
    </location>
</feature>
<dbReference type="PANTHER" id="PTHR30529">
    <property type="entry name" value="CYTOCHROME B561"/>
    <property type="match status" value="1"/>
</dbReference>
<dbReference type="Proteomes" id="UP000066549">
    <property type="component" value="Chromosome"/>
</dbReference>
<dbReference type="InterPro" id="IPR011577">
    <property type="entry name" value="Cyt_b561_bac/Ni-Hgenase"/>
</dbReference>
<keyword evidence="6 13" id="KW-0812">Transmembrane</keyword>
<accession>A0A0H4JDE6</accession>
<keyword evidence="4" id="KW-1003">Cell membrane</keyword>
<comment type="cofactor">
    <cofactor evidence="1">
        <name>heme b</name>
        <dbReference type="ChEBI" id="CHEBI:60344"/>
    </cofactor>
</comment>
<dbReference type="InterPro" id="IPR016174">
    <property type="entry name" value="Di-haem_cyt_TM"/>
</dbReference>
<evidence type="ECO:0000256" key="12">
    <source>
        <dbReference type="ARBA" id="ARBA00037975"/>
    </source>
</evidence>
<sequence length="188" mass="21759">MLLHWLLAIGIIFMFILGTYMEELPKGGTKVTNFDLFDLGLITIESSKEMSVRSFYFTLHKSIGVTIFFLVLFRIYWRLTHKPPKMLSSMSALEVKLATATHHAFYLLMFLIPLTGIIMSVGSKYGVHWFGIPFLPGIDNETLRELFKEFHEIFGLILLLFFILHFAGAIKHSLVNKDGVLKRMWFHK</sequence>
<feature type="transmembrane region" description="Helical" evidence="13">
    <location>
        <begin position="153"/>
        <end position="174"/>
    </location>
</feature>
<dbReference type="GO" id="GO:0009055">
    <property type="term" value="F:electron transfer activity"/>
    <property type="evidence" value="ECO:0007669"/>
    <property type="project" value="InterPro"/>
</dbReference>
<gene>
    <name evidence="15" type="ORF">VI33_03835</name>
</gene>
<dbReference type="PATRIC" id="fig|1623450.3.peg.759"/>
<evidence type="ECO:0000256" key="8">
    <source>
        <dbReference type="ARBA" id="ARBA00022982"/>
    </source>
</evidence>
<organism evidence="15 16">
    <name type="scientific">Methylophilales bacterium MBRS-H7</name>
    <dbReference type="NCBI Taxonomy" id="1623450"/>
    <lineage>
        <taxon>Bacteria</taxon>
        <taxon>Pseudomonadati</taxon>
        <taxon>Pseudomonadota</taxon>
        <taxon>Betaproteobacteria</taxon>
        <taxon>Nitrosomonadales</taxon>
        <taxon>OM43 clade</taxon>
    </lineage>
</organism>
<protein>
    <submittedName>
        <fullName evidence="15">Cytochrome B561</fullName>
    </submittedName>
</protein>
<dbReference type="InterPro" id="IPR052168">
    <property type="entry name" value="Cytochrome_b561_oxidase"/>
</dbReference>
<dbReference type="EMBL" id="CP011002">
    <property type="protein sequence ID" value="AKO66477.1"/>
    <property type="molecule type" value="Genomic_DNA"/>
</dbReference>
<evidence type="ECO:0000256" key="11">
    <source>
        <dbReference type="ARBA" id="ARBA00023136"/>
    </source>
</evidence>
<feature type="transmembrane region" description="Helical" evidence="13">
    <location>
        <begin position="55"/>
        <end position="77"/>
    </location>
</feature>
<dbReference type="AlphaFoldDB" id="A0A0H4JDE6"/>
<dbReference type="Gene3D" id="1.20.950.20">
    <property type="entry name" value="Transmembrane di-heme cytochromes, Chain C"/>
    <property type="match status" value="1"/>
</dbReference>
<feature type="domain" description="Cytochrome b561 bacterial/Ni-hydrogenase" evidence="14">
    <location>
        <begin position="2"/>
        <end position="186"/>
    </location>
</feature>
<dbReference type="GO" id="GO:0020037">
    <property type="term" value="F:heme binding"/>
    <property type="evidence" value="ECO:0007669"/>
    <property type="project" value="TreeGrafter"/>
</dbReference>
<dbReference type="PANTHER" id="PTHR30529:SF1">
    <property type="entry name" value="CYTOCHROME B561 HOMOLOG 2"/>
    <property type="match status" value="1"/>
</dbReference>
<proteinExistence type="inferred from homology"/>
<name>A0A0H4JDE6_9PROT</name>